<dbReference type="GO" id="GO:0003676">
    <property type="term" value="F:nucleic acid binding"/>
    <property type="evidence" value="ECO:0007669"/>
    <property type="project" value="InterPro"/>
</dbReference>
<keyword evidence="1" id="KW-0732">Signal</keyword>
<dbReference type="PANTHER" id="PTHR47074:SF48">
    <property type="entry name" value="POLYNUCLEOTIDYL TRANSFERASE, RIBONUCLEASE H-LIKE SUPERFAMILY PROTEIN"/>
    <property type="match status" value="1"/>
</dbReference>
<dbReference type="InterPro" id="IPR012337">
    <property type="entry name" value="RNaseH-like_sf"/>
</dbReference>
<dbReference type="GO" id="GO:0004523">
    <property type="term" value="F:RNA-DNA hybrid ribonuclease activity"/>
    <property type="evidence" value="ECO:0007669"/>
    <property type="project" value="InterPro"/>
</dbReference>
<accession>A0A7J9EZF0</accession>
<dbReference type="Gene3D" id="3.30.420.10">
    <property type="entry name" value="Ribonuclease H-like superfamily/Ribonuclease H"/>
    <property type="match status" value="1"/>
</dbReference>
<evidence type="ECO:0000256" key="1">
    <source>
        <dbReference type="SAM" id="SignalP"/>
    </source>
</evidence>
<keyword evidence="4" id="KW-1185">Reference proteome</keyword>
<dbReference type="InterPro" id="IPR036397">
    <property type="entry name" value="RNaseH_sf"/>
</dbReference>
<name>A0A7J9EZF0_9ROSI</name>
<dbReference type="PANTHER" id="PTHR47074">
    <property type="entry name" value="BNAC02G40300D PROTEIN"/>
    <property type="match status" value="1"/>
</dbReference>
<proteinExistence type="predicted"/>
<dbReference type="SUPFAM" id="SSF53098">
    <property type="entry name" value="Ribonuclease H-like"/>
    <property type="match status" value="1"/>
</dbReference>
<organism evidence="3 4">
    <name type="scientific">Gossypium trilobum</name>
    <dbReference type="NCBI Taxonomy" id="34281"/>
    <lineage>
        <taxon>Eukaryota</taxon>
        <taxon>Viridiplantae</taxon>
        <taxon>Streptophyta</taxon>
        <taxon>Embryophyta</taxon>
        <taxon>Tracheophyta</taxon>
        <taxon>Spermatophyta</taxon>
        <taxon>Magnoliopsida</taxon>
        <taxon>eudicotyledons</taxon>
        <taxon>Gunneridae</taxon>
        <taxon>Pentapetalae</taxon>
        <taxon>rosids</taxon>
        <taxon>malvids</taxon>
        <taxon>Malvales</taxon>
        <taxon>Malvaceae</taxon>
        <taxon>Malvoideae</taxon>
        <taxon>Gossypium</taxon>
    </lineage>
</organism>
<feature type="domain" description="RNase H type-1" evidence="2">
    <location>
        <begin position="143"/>
        <end position="254"/>
    </location>
</feature>
<reference evidence="3 4" key="1">
    <citation type="journal article" date="2019" name="Genome Biol. Evol.">
        <title>Insights into the evolution of the New World diploid cottons (Gossypium, subgenus Houzingenia) based on genome sequencing.</title>
        <authorList>
            <person name="Grover C.E."/>
            <person name="Arick M.A. 2nd"/>
            <person name="Thrash A."/>
            <person name="Conover J.L."/>
            <person name="Sanders W.S."/>
            <person name="Peterson D.G."/>
            <person name="Frelichowski J.E."/>
            <person name="Scheffler J.A."/>
            <person name="Scheffler B.E."/>
            <person name="Wendel J.F."/>
        </authorList>
    </citation>
    <scope>NUCLEOTIDE SEQUENCE [LARGE SCALE GENOMIC DNA]</scope>
    <source>
        <strain evidence="3">8</strain>
        <tissue evidence="3">Leaf</tissue>
    </source>
</reference>
<evidence type="ECO:0000313" key="4">
    <source>
        <dbReference type="Proteomes" id="UP000593568"/>
    </source>
</evidence>
<dbReference type="AlphaFoldDB" id="A0A7J9EZF0"/>
<feature type="chain" id="PRO_5029747324" description="RNase H type-1 domain-containing protein" evidence="1">
    <location>
        <begin position="21"/>
        <end position="314"/>
    </location>
</feature>
<dbReference type="Pfam" id="PF13456">
    <property type="entry name" value="RVT_3"/>
    <property type="match status" value="1"/>
</dbReference>
<protein>
    <recommendedName>
        <fullName evidence="2">RNase H type-1 domain-containing protein</fullName>
    </recommendedName>
</protein>
<sequence length="314" mass="35881">ARFHDLHLFNIALLVRQVWRLLNHRDTLCYQVMSSKYFPNGDLFHPKANINIRRDNWGLKGLNGDTLNPTIPNVHESKVSDLWSVDQQSWNKERVKELYESYMGDQICNFPLNGNGSNDRMECPNARSILMTGGLDNKLLIKETGYRMVIRDGDGFVISGGGGFKSEELIRQWAEIYAFVESVKLARTMNISKALFETDYTYLANRVNKCDSDIIIMGTRIKEIFNSMDMFGSVSICWTSRNCNKVANFICKDAIKDSCNQTFVMDYLENIYALTLVCPEAVNSPVKDKERSNTIGPDSVIDYWWVLPPLIVGN</sequence>
<feature type="non-terminal residue" evidence="3">
    <location>
        <position position="314"/>
    </location>
</feature>
<gene>
    <name evidence="3" type="ORF">Gotri_005768</name>
</gene>
<comment type="caution">
    <text evidence="3">The sequence shown here is derived from an EMBL/GenBank/DDBJ whole genome shotgun (WGS) entry which is preliminary data.</text>
</comment>
<feature type="signal peptide" evidence="1">
    <location>
        <begin position="1"/>
        <end position="20"/>
    </location>
</feature>
<evidence type="ECO:0000259" key="2">
    <source>
        <dbReference type="Pfam" id="PF13456"/>
    </source>
</evidence>
<dbReference type="InterPro" id="IPR052929">
    <property type="entry name" value="RNase_H-like_EbsB-rel"/>
</dbReference>
<evidence type="ECO:0000313" key="3">
    <source>
        <dbReference type="EMBL" id="MBA0777795.1"/>
    </source>
</evidence>
<dbReference type="InterPro" id="IPR044730">
    <property type="entry name" value="RNase_H-like_dom_plant"/>
</dbReference>
<dbReference type="CDD" id="cd06222">
    <property type="entry name" value="RNase_H_like"/>
    <property type="match status" value="1"/>
</dbReference>
<dbReference type="InterPro" id="IPR002156">
    <property type="entry name" value="RNaseH_domain"/>
</dbReference>
<dbReference type="Proteomes" id="UP000593568">
    <property type="component" value="Unassembled WGS sequence"/>
</dbReference>
<dbReference type="EMBL" id="JABEZW010000010">
    <property type="protein sequence ID" value="MBA0777795.1"/>
    <property type="molecule type" value="Genomic_DNA"/>
</dbReference>